<dbReference type="SUPFAM" id="SSF55874">
    <property type="entry name" value="ATPase domain of HSP90 chaperone/DNA topoisomerase II/histidine kinase"/>
    <property type="match status" value="1"/>
</dbReference>
<dbReference type="Gene3D" id="3.30.565.10">
    <property type="entry name" value="Histidine kinase-like ATPase, C-terminal domain"/>
    <property type="match status" value="1"/>
</dbReference>
<dbReference type="InterPro" id="IPR011712">
    <property type="entry name" value="Sig_transdc_His_kin_sub3_dim/P"/>
</dbReference>
<dbReference type="EC" id="2.7.13.3" evidence="2"/>
<keyword evidence="3" id="KW-0597">Phosphoprotein</keyword>
<dbReference type="InterPro" id="IPR036890">
    <property type="entry name" value="HATPase_C_sf"/>
</dbReference>
<feature type="transmembrane region" description="Helical" evidence="10">
    <location>
        <begin position="207"/>
        <end position="227"/>
    </location>
</feature>
<evidence type="ECO:0000313" key="12">
    <source>
        <dbReference type="EMBL" id="MBL7631051.1"/>
    </source>
</evidence>
<feature type="region of interest" description="Disordered" evidence="9">
    <location>
        <begin position="376"/>
        <end position="412"/>
    </location>
</feature>
<evidence type="ECO:0000256" key="4">
    <source>
        <dbReference type="ARBA" id="ARBA00022679"/>
    </source>
</evidence>
<feature type="transmembrane region" description="Helical" evidence="10">
    <location>
        <begin position="131"/>
        <end position="153"/>
    </location>
</feature>
<feature type="transmembrane region" description="Helical" evidence="10">
    <location>
        <begin position="65"/>
        <end position="87"/>
    </location>
</feature>
<keyword evidence="10" id="KW-1133">Transmembrane helix</keyword>
<evidence type="ECO:0000313" key="13">
    <source>
        <dbReference type="Proteomes" id="UP000604475"/>
    </source>
</evidence>
<evidence type="ECO:0000256" key="10">
    <source>
        <dbReference type="SAM" id="Phobius"/>
    </source>
</evidence>
<keyword evidence="5" id="KW-0547">Nucleotide-binding</keyword>
<dbReference type="Pfam" id="PF07730">
    <property type="entry name" value="HisKA_3"/>
    <property type="match status" value="1"/>
</dbReference>
<evidence type="ECO:0000256" key="3">
    <source>
        <dbReference type="ARBA" id="ARBA00022553"/>
    </source>
</evidence>
<keyword evidence="6" id="KW-0418">Kinase</keyword>
<evidence type="ECO:0000256" key="8">
    <source>
        <dbReference type="ARBA" id="ARBA00023012"/>
    </source>
</evidence>
<dbReference type="CDD" id="cd16917">
    <property type="entry name" value="HATPase_UhpB-NarQ-NarX-like"/>
    <property type="match status" value="1"/>
</dbReference>
<dbReference type="EMBL" id="JAEACQ010000259">
    <property type="protein sequence ID" value="MBL7631051.1"/>
    <property type="molecule type" value="Genomic_DNA"/>
</dbReference>
<evidence type="ECO:0000256" key="7">
    <source>
        <dbReference type="ARBA" id="ARBA00022840"/>
    </source>
</evidence>
<protein>
    <recommendedName>
        <fullName evidence="2">histidine kinase</fullName>
        <ecNumber evidence="2">2.7.13.3</ecNumber>
    </recommendedName>
</protein>
<accession>A0A937UUE3</accession>
<dbReference type="GO" id="GO:0016020">
    <property type="term" value="C:membrane"/>
    <property type="evidence" value="ECO:0007669"/>
    <property type="project" value="InterPro"/>
</dbReference>
<evidence type="ECO:0000256" key="6">
    <source>
        <dbReference type="ARBA" id="ARBA00022777"/>
    </source>
</evidence>
<dbReference type="Pfam" id="PF02518">
    <property type="entry name" value="HATPase_c"/>
    <property type="match status" value="1"/>
</dbReference>
<dbReference type="InterPro" id="IPR003594">
    <property type="entry name" value="HATPase_dom"/>
</dbReference>
<feature type="transmembrane region" description="Helical" evidence="10">
    <location>
        <begin position="99"/>
        <end position="119"/>
    </location>
</feature>
<evidence type="ECO:0000256" key="1">
    <source>
        <dbReference type="ARBA" id="ARBA00000085"/>
    </source>
</evidence>
<sequence length="664" mass="69348">MTGHDVRAHPLPVALLVLTCAVAVASVPLSAGREPVIDTALYPLNAVALGAAGLLIRMRLPRHRVGLLLAGLGLVGALVELLEGYGYHDTWPGALSVQWGAAWGSPVGAGSTATLLALFPDGRAAGRRWRWLPPFTIGATATLVLGAALSHANDDSYAFTTDGNPYAVDGFDILFHIGELAFAASIVLSIASLVGRFRRAGGMERQQLKLIFWFACLLAVVGPAAAVSYHSNVVVQVAITLLVPLLPVTICVAILRYRLYDVDVLIARTIAYAALTALLAVAWGVTALVLGALLGGGSAWVTAGATIAAAAVVLPLRRRVQDGVDRAFRRARHHALARVDAYLEDLRAGRASADELEGLLRDVLRDPALTLRLLLPGQSPPASVDGPSADRPSVDGPSADRPSTDGSSVDGRVRTLVERSGVALAEVTHAVPEGEPLADVLSRAGLAIEIARLQAEVRHRLAEVEASRARIVAAAHDERRRLGRDLHDGAQQRLVSAGLALRHVQHQLGDQPAASDLETVVTEIGGAIQDLRELAHGIRPARLDDGLELALRELAGRTPLPVRVAAAPGPLPDAVVAAAYYVAAEALTNVVKHAVANTVELRADREDGELVLSVRDDGVGGAEPGAGSGLRGLADRVGALGGRLRLESPAGAGTTLTVRLPCAS</sequence>
<dbReference type="InterPro" id="IPR050482">
    <property type="entry name" value="Sensor_HK_TwoCompSys"/>
</dbReference>
<evidence type="ECO:0000256" key="2">
    <source>
        <dbReference type="ARBA" id="ARBA00012438"/>
    </source>
</evidence>
<dbReference type="GO" id="GO:0046983">
    <property type="term" value="F:protein dimerization activity"/>
    <property type="evidence" value="ECO:0007669"/>
    <property type="project" value="InterPro"/>
</dbReference>
<feature type="transmembrane region" description="Helical" evidence="10">
    <location>
        <begin position="41"/>
        <end position="58"/>
    </location>
</feature>
<dbReference type="PANTHER" id="PTHR24421">
    <property type="entry name" value="NITRATE/NITRITE SENSOR PROTEIN NARX-RELATED"/>
    <property type="match status" value="1"/>
</dbReference>
<reference evidence="12" key="1">
    <citation type="submission" date="2020-12" db="EMBL/GenBank/DDBJ databases">
        <title>Genomic characterization of non-nitrogen-fixing Frankia strains.</title>
        <authorList>
            <person name="Carlos-Shanley C."/>
            <person name="Guerra T."/>
            <person name="Hahn D."/>
        </authorList>
    </citation>
    <scope>NUCLEOTIDE SEQUENCE</scope>
    <source>
        <strain evidence="12">CN6</strain>
    </source>
</reference>
<name>A0A937UUE3_9ACTN</name>
<keyword evidence="4" id="KW-0808">Transferase</keyword>
<keyword evidence="13" id="KW-1185">Reference proteome</keyword>
<evidence type="ECO:0000256" key="9">
    <source>
        <dbReference type="SAM" id="MobiDB-lite"/>
    </source>
</evidence>
<keyword evidence="8" id="KW-0902">Two-component regulatory system</keyword>
<gene>
    <name evidence="12" type="ORF">I7412_28610</name>
</gene>
<dbReference type="Proteomes" id="UP000604475">
    <property type="component" value="Unassembled WGS sequence"/>
</dbReference>
<dbReference type="GO" id="GO:0005524">
    <property type="term" value="F:ATP binding"/>
    <property type="evidence" value="ECO:0007669"/>
    <property type="project" value="UniProtKB-KW"/>
</dbReference>
<keyword evidence="7" id="KW-0067">ATP-binding</keyword>
<keyword evidence="10" id="KW-0812">Transmembrane</keyword>
<feature type="transmembrane region" description="Helical" evidence="10">
    <location>
        <begin position="269"/>
        <end position="293"/>
    </location>
</feature>
<dbReference type="Gene3D" id="1.20.5.1930">
    <property type="match status" value="1"/>
</dbReference>
<dbReference type="SMART" id="SM00387">
    <property type="entry name" value="HATPase_c"/>
    <property type="match status" value="1"/>
</dbReference>
<evidence type="ECO:0000256" key="5">
    <source>
        <dbReference type="ARBA" id="ARBA00022741"/>
    </source>
</evidence>
<feature type="transmembrane region" description="Helical" evidence="10">
    <location>
        <begin position="299"/>
        <end position="316"/>
    </location>
</feature>
<dbReference type="AlphaFoldDB" id="A0A937UUE3"/>
<dbReference type="GO" id="GO:0000155">
    <property type="term" value="F:phosphorelay sensor kinase activity"/>
    <property type="evidence" value="ECO:0007669"/>
    <property type="project" value="InterPro"/>
</dbReference>
<comment type="catalytic activity">
    <reaction evidence="1">
        <text>ATP + protein L-histidine = ADP + protein N-phospho-L-histidine.</text>
        <dbReference type="EC" id="2.7.13.3"/>
    </reaction>
</comment>
<proteinExistence type="predicted"/>
<organism evidence="12 13">
    <name type="scientific">Frankia nepalensis</name>
    <dbReference type="NCBI Taxonomy" id="1836974"/>
    <lineage>
        <taxon>Bacteria</taxon>
        <taxon>Bacillati</taxon>
        <taxon>Actinomycetota</taxon>
        <taxon>Actinomycetes</taxon>
        <taxon>Frankiales</taxon>
        <taxon>Frankiaceae</taxon>
        <taxon>Frankia</taxon>
    </lineage>
</organism>
<dbReference type="PANTHER" id="PTHR24421:SF10">
    <property type="entry name" value="NITRATE_NITRITE SENSOR PROTEIN NARQ"/>
    <property type="match status" value="1"/>
</dbReference>
<feature type="transmembrane region" description="Helical" evidence="10">
    <location>
        <begin position="233"/>
        <end position="257"/>
    </location>
</feature>
<evidence type="ECO:0000259" key="11">
    <source>
        <dbReference type="SMART" id="SM00387"/>
    </source>
</evidence>
<comment type="caution">
    <text evidence="12">The sequence shown here is derived from an EMBL/GenBank/DDBJ whole genome shotgun (WGS) entry which is preliminary data.</text>
</comment>
<feature type="transmembrane region" description="Helical" evidence="10">
    <location>
        <begin position="173"/>
        <end position="195"/>
    </location>
</feature>
<dbReference type="RefSeq" id="WP_203001525.1">
    <property type="nucleotide sequence ID" value="NZ_JADWYU010000119.1"/>
</dbReference>
<feature type="domain" description="Histidine kinase/HSP90-like ATPase" evidence="11">
    <location>
        <begin position="574"/>
        <end position="664"/>
    </location>
</feature>
<keyword evidence="10" id="KW-0472">Membrane</keyword>